<organism evidence="1 2">
    <name type="scientific">Catharanthus roseus</name>
    <name type="common">Madagascar periwinkle</name>
    <name type="synonym">Vinca rosea</name>
    <dbReference type="NCBI Taxonomy" id="4058"/>
    <lineage>
        <taxon>Eukaryota</taxon>
        <taxon>Viridiplantae</taxon>
        <taxon>Streptophyta</taxon>
        <taxon>Embryophyta</taxon>
        <taxon>Tracheophyta</taxon>
        <taxon>Spermatophyta</taxon>
        <taxon>Magnoliopsida</taxon>
        <taxon>eudicotyledons</taxon>
        <taxon>Gunneridae</taxon>
        <taxon>Pentapetalae</taxon>
        <taxon>asterids</taxon>
        <taxon>lamiids</taxon>
        <taxon>Gentianales</taxon>
        <taxon>Apocynaceae</taxon>
        <taxon>Rauvolfioideae</taxon>
        <taxon>Vinceae</taxon>
        <taxon>Catharanthinae</taxon>
        <taxon>Catharanthus</taxon>
    </lineage>
</organism>
<gene>
    <name evidence="1" type="ORF">M9H77_36662</name>
</gene>
<evidence type="ECO:0000313" key="2">
    <source>
        <dbReference type="Proteomes" id="UP001060085"/>
    </source>
</evidence>
<name>A0ACB9ZWQ2_CATRO</name>
<dbReference type="Proteomes" id="UP001060085">
    <property type="component" value="Linkage Group LG08"/>
</dbReference>
<protein>
    <submittedName>
        <fullName evidence="1">Uncharacterized protein</fullName>
    </submittedName>
</protein>
<comment type="caution">
    <text evidence="1">The sequence shown here is derived from an EMBL/GenBank/DDBJ whole genome shotgun (WGS) entry which is preliminary data.</text>
</comment>
<dbReference type="EMBL" id="CM044708">
    <property type="protein sequence ID" value="KAI5650657.1"/>
    <property type="molecule type" value="Genomic_DNA"/>
</dbReference>
<sequence>MGSFGDNDKKIESIENNSDADLSDFDDTQPVDDEFSLLSGGGFEGDKSDDFQYLQSTVPDDEFFPFGDAFETQMVDLCGETQVAELCGETQLVDLSTHHAQVDELCGETQQVDLGVHAQVEDFCGETEPVDLGAHAQVGELFGETQVLDVCGTEISVDSDDEEVCETEVYCDTQVISIEDTAQRGANFSVDTGNISSPGLNKQSEEDSKAELAALSNREHSSGRGFTSIRAASIRASGFAAKKSAPKRNNKNSCSIGNSSLEKRNPEKDEVCVSSKSLKLENECNLSGQEDRTIDMRDLLESENDCNHTREEYDQQIESRNVNSRKIRSSTARKLFMDDDANDIERADGGVQDANNTVLPLLFASDNGSGGLSYVDSQEPGELSQANALDVVDKIVKLNIIESVETVAFKGCSDGKSKPISSAKGTQNLAKKATSRIREEENGAFIWDDNLEDEGGGKFFEKKKELFFDKVSQRHTLKSSRKSWSLNSSNGVTLKENGNKEEKVKNNRKSKDAVFSDSRLLSKSLSLNGKSCELTEASFKRNIMKELDEETNAASGDMHADDGSDKDAPDMLDVGLDTQMAADAMEALQFAVSLTDNDGNQGAKKGRKSSCDKKGSKSKLGPSLYQKEACSSGVGVITRRTQKAMVAAGSHRELSVPPCRPPKLSRKKMRTDEKREAKRSKLDLKDFVENVSENVHNVSRMVGQSKEDNGDGNCATASGDPRLLKKLPVQDQHDSLTPVAYRTRGSVQISHLKSENNLNSSRGHIDVIGHVSQRKRSRTKAFTSETPAVKADQAGRLRNMNNRQLEQSEPIFVDYPRGRRTRTQFRLAGQEETTICHERPKRSKLDDTRSPSTRNKVLKEQLDACGRKSVQTSVDRNASGIQEAVIQAKASKHSIVKRSKDNNRCAEGDKRNSCAEASSKDGCKPSALESTTLVCCATPVNDASPICKGDEYHKQSCRKNLLKTSLRKEINSLLTTGTGPTCSLKDSRRRRDMANVRVLFSHHLDADIIKQQKKILNRLGASIASSMSDASHFVTDEFARTRNMLEAIAFGKPVVTHLWLESCGQAGCFIDERSYILRDARKEKEFGFTMPASLARASQHPLLQGQRVLITPNTKPGKDILASLVKAVHGLAVERLGRSSLKDESFPDDILVISCEEDYEVCVPFLEKGATIYSSELLLNGIVTQRLEYERHQLFTDNVKRTRSTIWLKRNSNVYAPVSKTK</sequence>
<proteinExistence type="predicted"/>
<evidence type="ECO:0000313" key="1">
    <source>
        <dbReference type="EMBL" id="KAI5650657.1"/>
    </source>
</evidence>
<keyword evidence="2" id="KW-1185">Reference proteome</keyword>
<accession>A0ACB9ZWQ2</accession>
<reference evidence="2" key="1">
    <citation type="journal article" date="2023" name="Nat. Plants">
        <title>Single-cell RNA sequencing provides a high-resolution roadmap for understanding the multicellular compartmentation of specialized metabolism.</title>
        <authorList>
            <person name="Sun S."/>
            <person name="Shen X."/>
            <person name="Li Y."/>
            <person name="Li Y."/>
            <person name="Wang S."/>
            <person name="Li R."/>
            <person name="Zhang H."/>
            <person name="Shen G."/>
            <person name="Guo B."/>
            <person name="Wei J."/>
            <person name="Xu J."/>
            <person name="St-Pierre B."/>
            <person name="Chen S."/>
            <person name="Sun C."/>
        </authorList>
    </citation>
    <scope>NUCLEOTIDE SEQUENCE [LARGE SCALE GENOMIC DNA]</scope>
</reference>